<dbReference type="InterPro" id="IPR003593">
    <property type="entry name" value="AAA+_ATPase"/>
</dbReference>
<dbReference type="SMART" id="SM00382">
    <property type="entry name" value="AAA"/>
    <property type="match status" value="1"/>
</dbReference>
<keyword evidence="4 6" id="KW-0067">ATP-binding</keyword>
<keyword evidence="2" id="KW-0813">Transport</keyword>
<comment type="caution">
    <text evidence="6">The sequence shown here is derived from an EMBL/GenBank/DDBJ whole genome shotgun (WGS) entry which is preliminary data.</text>
</comment>
<dbReference type="CDD" id="cd03230">
    <property type="entry name" value="ABC_DR_subfamily_A"/>
    <property type="match status" value="1"/>
</dbReference>
<proteinExistence type="inferred from homology"/>
<evidence type="ECO:0000259" key="5">
    <source>
        <dbReference type="PROSITE" id="PS50893"/>
    </source>
</evidence>
<keyword evidence="7" id="KW-1185">Reference proteome</keyword>
<dbReference type="Gene3D" id="3.40.50.300">
    <property type="entry name" value="P-loop containing nucleotide triphosphate hydrolases"/>
    <property type="match status" value="1"/>
</dbReference>
<evidence type="ECO:0000256" key="1">
    <source>
        <dbReference type="ARBA" id="ARBA00005417"/>
    </source>
</evidence>
<comment type="similarity">
    <text evidence="1">Belongs to the ABC transporter superfamily.</text>
</comment>
<feature type="domain" description="ABC transporter" evidence="5">
    <location>
        <begin position="4"/>
        <end position="249"/>
    </location>
</feature>
<name>A0A7X3MI04_9FIRM</name>
<evidence type="ECO:0000256" key="2">
    <source>
        <dbReference type="ARBA" id="ARBA00022448"/>
    </source>
</evidence>
<reference evidence="6 7" key="1">
    <citation type="submission" date="2019-12" db="EMBL/GenBank/DDBJ databases">
        <title>Sporaefaciens musculi gen. nov., sp. nov., a novel bacterium isolated from the caecum of an obese mouse.</title>
        <authorList>
            <person name="Rasmussen T.S."/>
            <person name="Streidl T."/>
            <person name="Hitch T.C.A."/>
            <person name="Wortmann E."/>
            <person name="Deptula P."/>
            <person name="Hansen M."/>
            <person name="Nielsen D.S."/>
            <person name="Clavel T."/>
            <person name="Vogensen F.K."/>
        </authorList>
    </citation>
    <scope>NUCLEOTIDE SEQUENCE [LARGE SCALE GENOMIC DNA]</scope>
    <source>
        <strain evidence="6 7">WCA-9-b2</strain>
    </source>
</reference>
<evidence type="ECO:0000256" key="4">
    <source>
        <dbReference type="ARBA" id="ARBA00022840"/>
    </source>
</evidence>
<dbReference type="Pfam" id="PF00005">
    <property type="entry name" value="ABC_tran"/>
    <property type="match status" value="1"/>
</dbReference>
<evidence type="ECO:0000256" key="3">
    <source>
        <dbReference type="ARBA" id="ARBA00022741"/>
    </source>
</evidence>
<keyword evidence="3" id="KW-0547">Nucleotide-binding</keyword>
<protein>
    <submittedName>
        <fullName evidence="6">ATP-binding cassette domain-containing protein</fullName>
    </submittedName>
</protein>
<dbReference type="InterPro" id="IPR050763">
    <property type="entry name" value="ABC_transporter_ATP-binding"/>
</dbReference>
<sequence length="334" mass="38205">MSVIDIRNLTKDYGKGRGVFDLSLHVDKGVCYGFLGPNGAGKTTTIRHLMGFSKPQKGEAEIWGMNCQKHGAELKGMVGYLPGEIAFPKMMTGRRFLEYMRRLRRMEKIFHRGKPVNLGVEPEDAGDAADYFNRLLRMFSLDISMRIRDMSIGEKRKLAVVTAFMHDPDVLILDEPTSGLDPVMQEVFIDFIRSEKKRGKTIFLSSHIFQEVDAVCDRIAIIKDGRIAADFGANELKEQKQWIYKVSFETERDYSRFIENDFLFTNQDPKQMSVRFMVDMNGLNRMLPILSELNVADISEIPYTLEDHFMKFYRVDDEALKEPDNDLGISGGAL</sequence>
<dbReference type="PANTHER" id="PTHR42711:SF5">
    <property type="entry name" value="ABC TRANSPORTER ATP-BINDING PROTEIN NATA"/>
    <property type="match status" value="1"/>
</dbReference>
<dbReference type="InterPro" id="IPR003439">
    <property type="entry name" value="ABC_transporter-like_ATP-bd"/>
</dbReference>
<dbReference type="AlphaFoldDB" id="A0A7X3MI04"/>
<dbReference type="SUPFAM" id="SSF52540">
    <property type="entry name" value="P-loop containing nucleoside triphosphate hydrolases"/>
    <property type="match status" value="1"/>
</dbReference>
<accession>A0A7X3MI04</accession>
<dbReference type="InterPro" id="IPR027417">
    <property type="entry name" value="P-loop_NTPase"/>
</dbReference>
<dbReference type="RefSeq" id="WP_159751815.1">
    <property type="nucleotide sequence ID" value="NZ_WUQX01000001.1"/>
</dbReference>
<dbReference type="PROSITE" id="PS50893">
    <property type="entry name" value="ABC_TRANSPORTER_2"/>
    <property type="match status" value="1"/>
</dbReference>
<evidence type="ECO:0000313" key="6">
    <source>
        <dbReference type="EMBL" id="MXP76759.1"/>
    </source>
</evidence>
<dbReference type="GO" id="GO:0016887">
    <property type="term" value="F:ATP hydrolysis activity"/>
    <property type="evidence" value="ECO:0007669"/>
    <property type="project" value="InterPro"/>
</dbReference>
<organism evidence="6 7">
    <name type="scientific">Sporofaciens musculi</name>
    <dbReference type="NCBI Taxonomy" id="2681861"/>
    <lineage>
        <taxon>Bacteria</taxon>
        <taxon>Bacillati</taxon>
        <taxon>Bacillota</taxon>
        <taxon>Clostridia</taxon>
        <taxon>Lachnospirales</taxon>
        <taxon>Lachnospiraceae</taxon>
        <taxon>Sporofaciens</taxon>
    </lineage>
</organism>
<dbReference type="GO" id="GO:0005524">
    <property type="term" value="F:ATP binding"/>
    <property type="evidence" value="ECO:0007669"/>
    <property type="project" value="UniProtKB-KW"/>
</dbReference>
<dbReference type="PANTHER" id="PTHR42711">
    <property type="entry name" value="ABC TRANSPORTER ATP-BINDING PROTEIN"/>
    <property type="match status" value="1"/>
</dbReference>
<dbReference type="EMBL" id="WUQX01000001">
    <property type="protein sequence ID" value="MXP76759.1"/>
    <property type="molecule type" value="Genomic_DNA"/>
</dbReference>
<gene>
    <name evidence="6" type="ORF">GN277_15615</name>
</gene>
<evidence type="ECO:0000313" key="7">
    <source>
        <dbReference type="Proteomes" id="UP000460412"/>
    </source>
</evidence>
<dbReference type="Proteomes" id="UP000460412">
    <property type="component" value="Unassembled WGS sequence"/>
</dbReference>